<keyword evidence="2" id="KW-1185">Reference proteome</keyword>
<sequence>MLQIRLTTYYIKETQKLVNRFMWDNKKPRVVASTLYTPSKKGVKGLTNLTTYYTAIKLNPLIMAFQIEATHTGGQDIASLMWTPQHLRQKYHHIMPTTSITLFIWYRTTKHTNHSISHAMPIKALATLIPDSNTTVWTSHSISFLPQMIHKHDLYSFEHLQNT</sequence>
<dbReference type="AlphaFoldDB" id="A0AAD1R4V2"/>
<dbReference type="EMBL" id="OW240912">
    <property type="protein sequence ID" value="CAH2223760.1"/>
    <property type="molecule type" value="Genomic_DNA"/>
</dbReference>
<organism evidence="1 2">
    <name type="scientific">Pelobates cultripes</name>
    <name type="common">Western spadefoot toad</name>
    <dbReference type="NCBI Taxonomy" id="61616"/>
    <lineage>
        <taxon>Eukaryota</taxon>
        <taxon>Metazoa</taxon>
        <taxon>Chordata</taxon>
        <taxon>Craniata</taxon>
        <taxon>Vertebrata</taxon>
        <taxon>Euteleostomi</taxon>
        <taxon>Amphibia</taxon>
        <taxon>Batrachia</taxon>
        <taxon>Anura</taxon>
        <taxon>Pelobatoidea</taxon>
        <taxon>Pelobatidae</taxon>
        <taxon>Pelobates</taxon>
    </lineage>
</organism>
<reference evidence="1" key="1">
    <citation type="submission" date="2022-03" db="EMBL/GenBank/DDBJ databases">
        <authorList>
            <person name="Alioto T."/>
            <person name="Alioto T."/>
            <person name="Gomez Garrido J."/>
        </authorList>
    </citation>
    <scope>NUCLEOTIDE SEQUENCE</scope>
</reference>
<dbReference type="Proteomes" id="UP001295444">
    <property type="component" value="Chromosome 01"/>
</dbReference>
<proteinExistence type="predicted"/>
<gene>
    <name evidence="1" type="ORF">PECUL_23A017212</name>
</gene>
<name>A0AAD1R4V2_PELCU</name>
<evidence type="ECO:0000313" key="2">
    <source>
        <dbReference type="Proteomes" id="UP001295444"/>
    </source>
</evidence>
<evidence type="ECO:0000313" key="1">
    <source>
        <dbReference type="EMBL" id="CAH2223760.1"/>
    </source>
</evidence>
<accession>A0AAD1R4V2</accession>
<protein>
    <submittedName>
        <fullName evidence="1">Uncharacterized protein</fullName>
    </submittedName>
</protein>